<keyword evidence="10" id="KW-1185">Reference proteome</keyword>
<name>A0ABQ8S519_PERAM</name>
<evidence type="ECO:0000256" key="1">
    <source>
        <dbReference type="ARBA" id="ARBA00004651"/>
    </source>
</evidence>
<reference evidence="9 10" key="1">
    <citation type="journal article" date="2022" name="Allergy">
        <title>Genome assembly and annotation of Periplaneta americana reveal a comprehensive cockroach allergen profile.</title>
        <authorList>
            <person name="Wang L."/>
            <person name="Xiong Q."/>
            <person name="Saelim N."/>
            <person name="Wang L."/>
            <person name="Nong W."/>
            <person name="Wan A.T."/>
            <person name="Shi M."/>
            <person name="Liu X."/>
            <person name="Cao Q."/>
            <person name="Hui J.H.L."/>
            <person name="Sookrung N."/>
            <person name="Leung T.F."/>
            <person name="Tungtrongchitr A."/>
            <person name="Tsui S.K.W."/>
        </authorList>
    </citation>
    <scope>NUCLEOTIDE SEQUENCE [LARGE SCALE GENOMIC DNA]</scope>
    <source>
        <strain evidence="9">PWHHKU_190912</strain>
    </source>
</reference>
<keyword evidence="6 8" id="KW-0472">Membrane</keyword>
<comment type="subcellular location">
    <subcellularLocation>
        <location evidence="1">Cell membrane</location>
        <topology evidence="1">Multi-pass membrane protein</topology>
    </subcellularLocation>
</comment>
<evidence type="ECO:0000256" key="3">
    <source>
        <dbReference type="ARBA" id="ARBA00022475"/>
    </source>
</evidence>
<keyword evidence="7" id="KW-0675">Receptor</keyword>
<evidence type="ECO:0000256" key="6">
    <source>
        <dbReference type="ARBA" id="ARBA00023136"/>
    </source>
</evidence>
<evidence type="ECO:0008006" key="11">
    <source>
        <dbReference type="Google" id="ProtNLM"/>
    </source>
</evidence>
<protein>
    <recommendedName>
        <fullName evidence="11">Gustatory receptor</fullName>
    </recommendedName>
</protein>
<organism evidence="9 10">
    <name type="scientific">Periplaneta americana</name>
    <name type="common">American cockroach</name>
    <name type="synonym">Blatta americana</name>
    <dbReference type="NCBI Taxonomy" id="6978"/>
    <lineage>
        <taxon>Eukaryota</taxon>
        <taxon>Metazoa</taxon>
        <taxon>Ecdysozoa</taxon>
        <taxon>Arthropoda</taxon>
        <taxon>Hexapoda</taxon>
        <taxon>Insecta</taxon>
        <taxon>Pterygota</taxon>
        <taxon>Neoptera</taxon>
        <taxon>Polyneoptera</taxon>
        <taxon>Dictyoptera</taxon>
        <taxon>Blattodea</taxon>
        <taxon>Blattoidea</taxon>
        <taxon>Blattidae</taxon>
        <taxon>Blattinae</taxon>
        <taxon>Periplaneta</taxon>
    </lineage>
</organism>
<keyword evidence="4 8" id="KW-0812">Transmembrane</keyword>
<evidence type="ECO:0000256" key="5">
    <source>
        <dbReference type="ARBA" id="ARBA00022989"/>
    </source>
</evidence>
<feature type="transmembrane region" description="Helical" evidence="8">
    <location>
        <begin position="267"/>
        <end position="287"/>
    </location>
</feature>
<dbReference type="InterPro" id="IPR009318">
    <property type="entry name" value="Gustatory_rcpt"/>
</dbReference>
<evidence type="ECO:0000313" key="9">
    <source>
        <dbReference type="EMBL" id="KAJ4428995.1"/>
    </source>
</evidence>
<comment type="similarity">
    <text evidence="2">Belongs to the insect chemoreceptor superfamily. Gustatory receptor (GR) family. Gr5a subfamily.</text>
</comment>
<feature type="transmembrane region" description="Helical" evidence="8">
    <location>
        <begin position="133"/>
        <end position="152"/>
    </location>
</feature>
<feature type="transmembrane region" description="Helical" evidence="8">
    <location>
        <begin position="88"/>
        <end position="106"/>
    </location>
</feature>
<evidence type="ECO:0000256" key="7">
    <source>
        <dbReference type="ARBA" id="ARBA00023170"/>
    </source>
</evidence>
<dbReference type="PANTHER" id="PTHR21421:SF29">
    <property type="entry name" value="GUSTATORY RECEPTOR 5A FOR TREHALOSE-RELATED"/>
    <property type="match status" value="1"/>
</dbReference>
<evidence type="ECO:0000256" key="2">
    <source>
        <dbReference type="ARBA" id="ARBA00005327"/>
    </source>
</evidence>
<dbReference type="EMBL" id="JAJSOF020000036">
    <property type="protein sequence ID" value="KAJ4428995.1"/>
    <property type="molecule type" value="Genomic_DNA"/>
</dbReference>
<keyword evidence="5 8" id="KW-1133">Transmembrane helix</keyword>
<proteinExistence type="inferred from homology"/>
<sequence>MFTHDSTVTPVGVTRRVAAIKGPINNISRRLKNGPLALNDSEDDVNSMHRAMNSILLVAQFFALCPVQGITSSRPADLRFVSNLKRSLIFYLTGALCCCMFLKMATKWPRLVLLWHQTERSQMHYGYPDHLRFKIRTMAVVIATVAFCEYLLSNANALYIASQCASSTADLIKRYFIVSHRHVFGVVRFSYGMAVFTKLCNFIGAFYWSFANLFVMIISVALASRFRLLNKSLKQVHGKVMPQNFWRSTREDYNALSFLTSNVDNCVSSIILLCFATNLFFICQQLLNSMSVMLLEMNNIRENETNSARKAENPHDNVVLRRVLDVKTGCECSETRYFDQVPKSAVVYT</sequence>
<accession>A0ABQ8S519</accession>
<evidence type="ECO:0000256" key="8">
    <source>
        <dbReference type="SAM" id="Phobius"/>
    </source>
</evidence>
<keyword evidence="3" id="KW-1003">Cell membrane</keyword>
<gene>
    <name evidence="9" type="ORF">ANN_25991</name>
</gene>
<dbReference type="Pfam" id="PF06151">
    <property type="entry name" value="Trehalose_recp"/>
    <property type="match status" value="2"/>
</dbReference>
<evidence type="ECO:0000313" key="10">
    <source>
        <dbReference type="Proteomes" id="UP001148838"/>
    </source>
</evidence>
<feature type="transmembrane region" description="Helical" evidence="8">
    <location>
        <begin position="199"/>
        <end position="223"/>
    </location>
</feature>
<dbReference type="PANTHER" id="PTHR21421">
    <property type="entry name" value="GUSTATORY RECEPTOR"/>
    <property type="match status" value="1"/>
</dbReference>
<feature type="transmembrane region" description="Helical" evidence="8">
    <location>
        <begin position="48"/>
        <end position="67"/>
    </location>
</feature>
<dbReference type="Proteomes" id="UP001148838">
    <property type="component" value="Unassembled WGS sequence"/>
</dbReference>
<evidence type="ECO:0000256" key="4">
    <source>
        <dbReference type="ARBA" id="ARBA00022692"/>
    </source>
</evidence>
<comment type="caution">
    <text evidence="9">The sequence shown here is derived from an EMBL/GenBank/DDBJ whole genome shotgun (WGS) entry which is preliminary data.</text>
</comment>